<keyword evidence="13" id="KW-1185">Reference proteome</keyword>
<dbReference type="GO" id="GO:0005524">
    <property type="term" value="F:ATP binding"/>
    <property type="evidence" value="ECO:0007669"/>
    <property type="project" value="UniProtKB-KW"/>
</dbReference>
<dbReference type="Gene3D" id="3.30.460.90">
    <property type="match status" value="2"/>
</dbReference>
<name>A0A2T7P990_POMCA</name>
<keyword evidence="7" id="KW-0067">ATP-binding</keyword>
<feature type="compositionally biased region" description="Polar residues" evidence="9">
    <location>
        <begin position="976"/>
        <end position="986"/>
    </location>
</feature>
<feature type="compositionally biased region" description="Basic and acidic residues" evidence="9">
    <location>
        <begin position="610"/>
        <end position="619"/>
    </location>
</feature>
<feature type="compositionally biased region" description="Basic and acidic residues" evidence="9">
    <location>
        <begin position="1022"/>
        <end position="1031"/>
    </location>
</feature>
<feature type="compositionally biased region" description="Basic and acidic residues" evidence="9">
    <location>
        <begin position="987"/>
        <end position="996"/>
    </location>
</feature>
<feature type="compositionally biased region" description="Low complexity" evidence="9">
    <location>
        <begin position="859"/>
        <end position="875"/>
    </location>
</feature>
<proteinExistence type="inferred from homology"/>
<keyword evidence="8" id="KW-0460">Magnesium</keyword>
<evidence type="ECO:0008006" key="14">
    <source>
        <dbReference type="Google" id="ProtNLM"/>
    </source>
</evidence>
<protein>
    <recommendedName>
        <fullName evidence="14">Mab-21-like HhH/H2TH-like domain-containing protein</fullName>
    </recommendedName>
</protein>
<evidence type="ECO:0000256" key="2">
    <source>
        <dbReference type="ARBA" id="ARBA00008307"/>
    </source>
</evidence>
<dbReference type="Pfam" id="PF20266">
    <property type="entry name" value="Mab-21_C"/>
    <property type="match status" value="1"/>
</dbReference>
<evidence type="ECO:0000313" key="12">
    <source>
        <dbReference type="EMBL" id="PVD29985.1"/>
    </source>
</evidence>
<feature type="compositionally biased region" description="Polar residues" evidence="9">
    <location>
        <begin position="574"/>
        <end position="584"/>
    </location>
</feature>
<sequence length="1499" mass="167155">MMRVGGFGDGGGGGARARLSASTKSMGSGVSTSRTMSCRGTRSSELDLIKEADEVMKAAEIEKSPNPTRQGNQFFDDEVKLGGDEKRHAAHEFSRLRNNLLESLDTGSEWKWEVLNSGSSYDGTKVTRPDEMDCMFFPGNISEDWMEIDFHGAPPGFCFVKLKKISELDSKYEGLKGLCEDSTMRINATKFKKMTFKLFKKGIENTRNAKAGRAGPGAAALPVEYRVIPSSVGKGLLPMSVDLVPALRFTMWPKKLTTLLKKLPPKVAEGVEEAGLHVVPKPCLDDRYEEDRDFLWRLSFSAAEKEMTKFLDGKYRNPAAGTTCRKQVLRLMKRILEISKGFKNSKTKRFCANAKELKLAVTTLQKRRKVTIKHFSTFTIRTALWDSFYVQHRDDDHWHISKKRSRLLDTLELLKKMLMGQTTVSQFFVPELDIMSSVPVEEREFLYIIFTIIFNKMETKHKEDSSPSLPRSQKGKENTPHAGRKSSAASKPPSAGQSQKGRTSQSAKGPRTVPLEANDTPIMEETEGKKFKGENSPTPTSTPKSKRKGRQGADDKTKTTHTGERYIDGGIHPPSQTSSPSESANSERKQARGARTKHCVPLSSIGPEETADHEPEVSRVQRRNTKASSNSKSTSLDKLPGEKQNKSSNLKSTGKKHQETADEPQKFSSGESLSSLSTSTCLEEIADEEQEVYSASELNMESEARSKFSSPGTSILQNEIRGGEQKLSSESTSKMSNARARGKISSPLTSKSQEESADDKHEVATVSTSTLKKQGTQRRPKLSTHSTSTSLEEIACEKHETSSVPTSTPKRQEKGKHPSTSQSLEKTAEDGCQSQSSSTPQKEEETQVSSTTLKKKGTGTRSKPSSNSTSTSPEKISNEENESLSQLTSTKSKRRESGAKEKLFSPPTSTNHEDIAGEEHKVSSASTSTLKKRGTRGKYELPSPLITETNDQMSNEELEVSSELTSPLNSAAEATGKSSPPTSTIHCHTEGTEHEVSPASTATLKRGETKRKGKSCPLASKSGEETADRELQFPSDCTSTLHEKGGEDKLKHTEIVKQGEGAPEGMSSVPAAEIQEETEREIISPSTLIELKASKETASSTQKPKPSKRKINDSREMKLIKKADKVMDKALIEISANPTRNGNDFFDEEVKLEQKEKLHASSNWQTLCQQIRESLKEGSAWKWKVLNSGSSYDGTKVARADEVDCMFIPKSIPDEWMEIDISGAPPEFCFIKLRDLPISDPKYLAFKELCGDQGMVKSALFRTKAFDLFTKGIAKNRHAKAGQPSATAAAFPVNYYVIPTETQGMLPISLDLVPALHFTTWPEKLKGFLSKLPQEKREDVEKVGFHAVPKQCLDDRDPSSAVVTTYRKHVMRMVKRILELCKGIDNPKRSRRCPSVQELNKAVTTLREQKSVEIKYFSTFQIRMLFWDYFYVRLPEDVDWERSKWRTRLQETFRNLRKMLTGEKQVEHFFVPGLNTMENVPIEEREFLYIIFYIAEKIF</sequence>
<dbReference type="InterPro" id="IPR046903">
    <property type="entry name" value="Mab-21-like_nuc_Trfase"/>
</dbReference>
<feature type="compositionally biased region" description="Polar residues" evidence="9">
    <location>
        <begin position="707"/>
        <end position="717"/>
    </location>
</feature>
<dbReference type="Proteomes" id="UP000245119">
    <property type="component" value="Linkage Group LG5"/>
</dbReference>
<feature type="compositionally biased region" description="Basic and acidic residues" evidence="9">
    <location>
        <begin position="752"/>
        <end position="763"/>
    </location>
</feature>
<feature type="compositionally biased region" description="Polar residues" evidence="9">
    <location>
        <begin position="726"/>
        <end position="736"/>
    </location>
</feature>
<feature type="compositionally biased region" description="Low complexity" evidence="9">
    <location>
        <begin position="668"/>
        <end position="683"/>
    </location>
</feature>
<keyword evidence="5" id="KW-0479">Metal-binding</keyword>
<feature type="domain" description="Mab-21-like nucleotidyltransferase" evidence="10">
    <location>
        <begin position="121"/>
        <end position="307"/>
    </location>
</feature>
<dbReference type="InterPro" id="IPR046906">
    <property type="entry name" value="Mab-21_HhH/H2TH-like"/>
</dbReference>
<evidence type="ECO:0000256" key="3">
    <source>
        <dbReference type="ARBA" id="ARBA00022679"/>
    </source>
</evidence>
<feature type="compositionally biased region" description="Polar residues" evidence="9">
    <location>
        <begin position="765"/>
        <end position="774"/>
    </location>
</feature>
<feature type="region of interest" description="Disordered" evidence="9">
    <location>
        <begin position="1"/>
        <end position="42"/>
    </location>
</feature>
<dbReference type="EMBL" id="PZQS01000005">
    <property type="protein sequence ID" value="PVD29985.1"/>
    <property type="molecule type" value="Genomic_DNA"/>
</dbReference>
<reference evidence="12 13" key="1">
    <citation type="submission" date="2018-04" db="EMBL/GenBank/DDBJ databases">
        <title>The genome of golden apple snail Pomacea canaliculata provides insight into stress tolerance and invasive adaptation.</title>
        <authorList>
            <person name="Liu C."/>
            <person name="Liu B."/>
            <person name="Ren Y."/>
            <person name="Zhang Y."/>
            <person name="Wang H."/>
            <person name="Li S."/>
            <person name="Jiang F."/>
            <person name="Yin L."/>
            <person name="Zhang G."/>
            <person name="Qian W."/>
            <person name="Fan W."/>
        </authorList>
    </citation>
    <scope>NUCLEOTIDE SEQUENCE [LARGE SCALE GENOMIC DNA]</scope>
    <source>
        <strain evidence="12">SZHN2017</strain>
        <tissue evidence="12">Muscle</tissue>
    </source>
</reference>
<dbReference type="GO" id="GO:0046872">
    <property type="term" value="F:metal ion binding"/>
    <property type="evidence" value="ECO:0007669"/>
    <property type="project" value="UniProtKB-KW"/>
</dbReference>
<evidence type="ECO:0000259" key="11">
    <source>
        <dbReference type="Pfam" id="PF20266"/>
    </source>
</evidence>
<evidence type="ECO:0000256" key="6">
    <source>
        <dbReference type="ARBA" id="ARBA00022741"/>
    </source>
</evidence>
<dbReference type="PANTHER" id="PTHR10656:SF42">
    <property type="entry name" value="CYCLIC GMP-AMP SYNTHASE-LIKE PROTEIN-RELATED"/>
    <property type="match status" value="1"/>
</dbReference>
<feature type="compositionally biased region" description="Low complexity" evidence="9">
    <location>
        <begin position="485"/>
        <end position="499"/>
    </location>
</feature>
<accession>A0A2T7P990</accession>
<keyword evidence="4" id="KW-0548">Nucleotidyltransferase</keyword>
<organism evidence="12 13">
    <name type="scientific">Pomacea canaliculata</name>
    <name type="common">Golden apple snail</name>
    <dbReference type="NCBI Taxonomy" id="400727"/>
    <lineage>
        <taxon>Eukaryota</taxon>
        <taxon>Metazoa</taxon>
        <taxon>Spiralia</taxon>
        <taxon>Lophotrochozoa</taxon>
        <taxon>Mollusca</taxon>
        <taxon>Gastropoda</taxon>
        <taxon>Caenogastropoda</taxon>
        <taxon>Architaenioglossa</taxon>
        <taxon>Ampullarioidea</taxon>
        <taxon>Ampullariidae</taxon>
        <taxon>Pomacea</taxon>
    </lineage>
</organism>
<evidence type="ECO:0000256" key="8">
    <source>
        <dbReference type="ARBA" id="ARBA00022842"/>
    </source>
</evidence>
<keyword evidence="6" id="KW-0547">Nucleotide-binding</keyword>
<comment type="cofactor">
    <cofactor evidence="1">
        <name>Mg(2+)</name>
        <dbReference type="ChEBI" id="CHEBI:18420"/>
    </cofactor>
</comment>
<evidence type="ECO:0000259" key="10">
    <source>
        <dbReference type="Pfam" id="PF03281"/>
    </source>
</evidence>
<evidence type="ECO:0000256" key="5">
    <source>
        <dbReference type="ARBA" id="ARBA00022723"/>
    </source>
</evidence>
<evidence type="ECO:0000313" key="13">
    <source>
        <dbReference type="Proteomes" id="UP000245119"/>
    </source>
</evidence>
<gene>
    <name evidence="12" type="ORF">C0Q70_09246</name>
</gene>
<feature type="compositionally biased region" description="Basic and acidic residues" evidence="9">
    <location>
        <begin position="551"/>
        <end position="567"/>
    </location>
</feature>
<dbReference type="PANTHER" id="PTHR10656">
    <property type="entry name" value="CELL FATE DETERMINING PROTEIN MAB21-RELATED"/>
    <property type="match status" value="1"/>
</dbReference>
<feature type="compositionally biased region" description="Basic and acidic residues" evidence="9">
    <location>
        <begin position="656"/>
        <end position="665"/>
    </location>
</feature>
<dbReference type="OrthoDB" id="10690681at2759"/>
<evidence type="ECO:0000256" key="7">
    <source>
        <dbReference type="ARBA" id="ARBA00022840"/>
    </source>
</evidence>
<feature type="region of interest" description="Disordered" evidence="9">
    <location>
        <begin position="462"/>
        <end position="1049"/>
    </location>
</feature>
<feature type="region of interest" description="Disordered" evidence="9">
    <location>
        <begin position="1093"/>
        <end position="1114"/>
    </location>
</feature>
<dbReference type="GO" id="GO:0016779">
    <property type="term" value="F:nucleotidyltransferase activity"/>
    <property type="evidence" value="ECO:0007669"/>
    <property type="project" value="UniProtKB-KW"/>
</dbReference>
<dbReference type="Pfam" id="PF03281">
    <property type="entry name" value="Mab-21"/>
    <property type="match status" value="2"/>
</dbReference>
<evidence type="ECO:0000256" key="1">
    <source>
        <dbReference type="ARBA" id="ARBA00001946"/>
    </source>
</evidence>
<feature type="compositionally biased region" description="Polar residues" evidence="9">
    <location>
        <begin position="20"/>
        <end position="41"/>
    </location>
</feature>
<feature type="domain" description="Mab-21-like HhH/H2TH-like" evidence="11">
    <location>
        <begin position="1404"/>
        <end position="1488"/>
    </location>
</feature>
<evidence type="ECO:0000256" key="9">
    <source>
        <dbReference type="SAM" id="MobiDB-lite"/>
    </source>
</evidence>
<dbReference type="SMART" id="SM01265">
    <property type="entry name" value="Mab-21"/>
    <property type="match status" value="2"/>
</dbReference>
<comment type="caution">
    <text evidence="12">The sequence shown here is derived from an EMBL/GenBank/DDBJ whole genome shotgun (WGS) entry which is preliminary data.</text>
</comment>
<feature type="compositionally biased region" description="Basic and acidic residues" evidence="9">
    <location>
        <begin position="911"/>
        <end position="922"/>
    </location>
</feature>
<evidence type="ECO:0000256" key="4">
    <source>
        <dbReference type="ARBA" id="ARBA00022695"/>
    </source>
</evidence>
<keyword evidence="3" id="KW-0808">Transferase</keyword>
<feature type="compositionally biased region" description="Gly residues" evidence="9">
    <location>
        <begin position="1"/>
        <end position="15"/>
    </location>
</feature>
<dbReference type="InterPro" id="IPR024810">
    <property type="entry name" value="MAB21L/cGLR"/>
</dbReference>
<dbReference type="Gene3D" id="1.10.1410.40">
    <property type="match status" value="2"/>
</dbReference>
<feature type="domain" description="Mab-21-like nucleotidyltransferase" evidence="10">
    <location>
        <begin position="1192"/>
        <end position="1352"/>
    </location>
</feature>
<comment type="similarity">
    <text evidence="2">Belongs to the mab-21 family.</text>
</comment>